<accession>A0A090QZI3</accession>
<dbReference type="STRING" id="754436.JCM19237_3213"/>
<dbReference type="Pfam" id="PF04222">
    <property type="entry name" value="DUF416"/>
    <property type="match status" value="1"/>
</dbReference>
<evidence type="ECO:0000313" key="1">
    <source>
        <dbReference type="EMBL" id="GAL07274.1"/>
    </source>
</evidence>
<evidence type="ECO:0000313" key="2">
    <source>
        <dbReference type="Proteomes" id="UP000029227"/>
    </source>
</evidence>
<name>A0A090QZI3_9GAMM</name>
<proteinExistence type="predicted"/>
<dbReference type="EMBL" id="BBMN01000016">
    <property type="protein sequence ID" value="GAL07274.1"/>
    <property type="molecule type" value="Genomic_DNA"/>
</dbReference>
<dbReference type="Proteomes" id="UP000029227">
    <property type="component" value="Unassembled WGS sequence"/>
</dbReference>
<sequence length="39" mass="4593">MQWAIFRALKEAERRDIDLIKGLRQELREEPISNIGIAL</sequence>
<comment type="caution">
    <text evidence="1">The sequence shown here is derived from an EMBL/GenBank/DDBJ whole genome shotgun (WGS) entry which is preliminary data.</text>
</comment>
<dbReference type="Gene3D" id="1.20.1590.10">
    <property type="entry name" value="YP_001051499.1 domain like"/>
    <property type="match status" value="1"/>
</dbReference>
<organism evidence="1 2">
    <name type="scientific">Photobacterium aphoticum</name>
    <dbReference type="NCBI Taxonomy" id="754436"/>
    <lineage>
        <taxon>Bacteria</taxon>
        <taxon>Pseudomonadati</taxon>
        <taxon>Pseudomonadota</taxon>
        <taxon>Gammaproteobacteria</taxon>
        <taxon>Vibrionales</taxon>
        <taxon>Vibrionaceae</taxon>
        <taxon>Photobacterium</taxon>
    </lineage>
</organism>
<protein>
    <submittedName>
        <fullName evidence="1">Uncharacterized protein</fullName>
    </submittedName>
</protein>
<dbReference type="InterPro" id="IPR007338">
    <property type="entry name" value="DUF416"/>
</dbReference>
<gene>
    <name evidence="1" type="ORF">JCM19237_3213</name>
</gene>
<dbReference type="AlphaFoldDB" id="A0A090QZI3"/>
<dbReference type="InterPro" id="IPR023381">
    <property type="entry name" value="YP001051499.1-like_dom_sf"/>
</dbReference>
<dbReference type="eggNOG" id="COG3068">
    <property type="taxonomic scope" value="Bacteria"/>
</dbReference>
<reference evidence="1 2" key="1">
    <citation type="journal article" date="2014" name="Genome Announc.">
        <title>Draft Genome Sequences of Two Vibrionaceae Species, Vibrio ponticus C121 and Photobacterium aphoticum C119, Isolated as Coral Reef Microbiota.</title>
        <authorList>
            <person name="Al-saari N."/>
            <person name="Meirelles P.M."/>
            <person name="Mino S."/>
            <person name="Suda W."/>
            <person name="Oshima K."/>
            <person name="Hattori M."/>
            <person name="Ohkuma M."/>
            <person name="Thompson F.L."/>
            <person name="Gomez-Gil B."/>
            <person name="Sawabe T."/>
            <person name="Sawabe T."/>
        </authorList>
    </citation>
    <scope>NUCLEOTIDE SEQUENCE [LARGE SCALE GENOMIC DNA]</scope>
    <source>
        <strain evidence="1 2">JCM 19237</strain>
    </source>
</reference>